<feature type="domain" description="Luciferase-like" evidence="2">
    <location>
        <begin position="15"/>
        <end position="244"/>
    </location>
</feature>
<accession>A0A4R6SD50</accession>
<dbReference type="GO" id="GO:0004497">
    <property type="term" value="F:monooxygenase activity"/>
    <property type="evidence" value="ECO:0007669"/>
    <property type="project" value="UniProtKB-KW"/>
</dbReference>
<proteinExistence type="predicted"/>
<comment type="caution">
    <text evidence="3">The sequence shown here is derived from an EMBL/GenBank/DDBJ whole genome shotgun (WGS) entry which is preliminary data.</text>
</comment>
<dbReference type="InterPro" id="IPR036661">
    <property type="entry name" value="Luciferase-like_sf"/>
</dbReference>
<dbReference type="InterPro" id="IPR011251">
    <property type="entry name" value="Luciferase-like_dom"/>
</dbReference>
<evidence type="ECO:0000313" key="4">
    <source>
        <dbReference type="Proteomes" id="UP000295444"/>
    </source>
</evidence>
<evidence type="ECO:0000256" key="1">
    <source>
        <dbReference type="ARBA" id="ARBA00023002"/>
    </source>
</evidence>
<dbReference type="Pfam" id="PF00296">
    <property type="entry name" value="Bac_luciferase"/>
    <property type="match status" value="1"/>
</dbReference>
<keyword evidence="3" id="KW-0503">Monooxygenase</keyword>
<organism evidence="3 4">
    <name type="scientific">Labedaea rhizosphaerae</name>
    <dbReference type="NCBI Taxonomy" id="598644"/>
    <lineage>
        <taxon>Bacteria</taxon>
        <taxon>Bacillati</taxon>
        <taxon>Actinomycetota</taxon>
        <taxon>Actinomycetes</taxon>
        <taxon>Pseudonocardiales</taxon>
        <taxon>Pseudonocardiaceae</taxon>
        <taxon>Labedaea</taxon>
    </lineage>
</organism>
<dbReference type="GO" id="GO:0016705">
    <property type="term" value="F:oxidoreductase activity, acting on paired donors, with incorporation or reduction of molecular oxygen"/>
    <property type="evidence" value="ECO:0007669"/>
    <property type="project" value="InterPro"/>
</dbReference>
<dbReference type="Gene3D" id="3.20.20.30">
    <property type="entry name" value="Luciferase-like domain"/>
    <property type="match status" value="1"/>
</dbReference>
<dbReference type="Proteomes" id="UP000295444">
    <property type="component" value="Unassembled WGS sequence"/>
</dbReference>
<evidence type="ECO:0000313" key="3">
    <source>
        <dbReference type="EMBL" id="TDP98019.1"/>
    </source>
</evidence>
<dbReference type="AlphaFoldDB" id="A0A4R6SD50"/>
<dbReference type="PANTHER" id="PTHR43244">
    <property type="match status" value="1"/>
</dbReference>
<reference evidence="3 4" key="1">
    <citation type="submission" date="2019-03" db="EMBL/GenBank/DDBJ databases">
        <title>Genomic Encyclopedia of Type Strains, Phase IV (KMG-IV): sequencing the most valuable type-strain genomes for metagenomic binning, comparative biology and taxonomic classification.</title>
        <authorList>
            <person name="Goeker M."/>
        </authorList>
    </citation>
    <scope>NUCLEOTIDE SEQUENCE [LARGE SCALE GENOMIC DNA]</scope>
    <source>
        <strain evidence="3 4">DSM 45361</strain>
    </source>
</reference>
<dbReference type="EMBL" id="SNXZ01000003">
    <property type="protein sequence ID" value="TDP98019.1"/>
    <property type="molecule type" value="Genomic_DNA"/>
</dbReference>
<keyword evidence="1" id="KW-0560">Oxidoreductase</keyword>
<keyword evidence="4" id="KW-1185">Reference proteome</keyword>
<gene>
    <name evidence="3" type="ORF">EV186_103999</name>
</gene>
<name>A0A4R6SD50_LABRH</name>
<dbReference type="InterPro" id="IPR050564">
    <property type="entry name" value="F420-G6PD/mer"/>
</dbReference>
<evidence type="ECO:0000259" key="2">
    <source>
        <dbReference type="Pfam" id="PF00296"/>
    </source>
</evidence>
<dbReference type="PANTHER" id="PTHR43244:SF1">
    <property type="entry name" value="5,10-METHYLENETETRAHYDROMETHANOPTERIN REDUCTASE"/>
    <property type="match status" value="1"/>
</dbReference>
<dbReference type="SUPFAM" id="SSF51679">
    <property type="entry name" value="Bacterial luciferase-like"/>
    <property type="match status" value="1"/>
</dbReference>
<protein>
    <submittedName>
        <fullName evidence="3">Alkanesulfonate monooxygenase SsuD/methylene tetrahydromethanopterin reductase-like flavin-dependent oxidoreductase (Luciferase family)</fullName>
    </submittedName>
</protein>
<sequence length="270" mass="27449">MGPVVVAPDMTVEIGVILPTSTPDPANPIVGDVRASARFAEEAGLDSVWSTDHLVASAPMLDSTAVLATAAAVTDRIKIGYNVLLLSLRPVAWAAKQVSTLQILSGNRLVLGVGTGNPAHGDVAWRASGLSYDDRGARTDAALAVLPDLIAGKTAVVENGVEVAIAPGAAVPPIVVAGNGKRALRRVARFADGWASIGLSPSEVAAGLAEIGRPAVKATIVAPAVGDDPKAAAELLAQYEAAGVERVILAPTGADFRRDYEFAAAIKAAS</sequence>